<reference evidence="1" key="2">
    <citation type="journal article" date="2014" name="ISME J.">
        <title>Microbial stratification in low pH oxic and suboxic macroscopic growths along an acid mine drainage.</title>
        <authorList>
            <person name="Mendez-Garcia C."/>
            <person name="Mesa V."/>
            <person name="Sprenger R.R."/>
            <person name="Richter M."/>
            <person name="Diez M.S."/>
            <person name="Solano J."/>
            <person name="Bargiela R."/>
            <person name="Golyshina O.V."/>
            <person name="Manteca A."/>
            <person name="Ramos J.L."/>
            <person name="Gallego J.R."/>
            <person name="Llorente I."/>
            <person name="Martins Dos Santos V.A."/>
            <person name="Jensen O.N."/>
            <person name="Pelaez A.I."/>
            <person name="Sanchez J."/>
            <person name="Ferrer M."/>
        </authorList>
    </citation>
    <scope>NUCLEOTIDE SEQUENCE</scope>
</reference>
<organism evidence="1">
    <name type="scientific">mine drainage metagenome</name>
    <dbReference type="NCBI Taxonomy" id="410659"/>
    <lineage>
        <taxon>unclassified sequences</taxon>
        <taxon>metagenomes</taxon>
        <taxon>ecological metagenomes</taxon>
    </lineage>
</organism>
<accession>T1BYC0</accession>
<name>T1BYC0_9ZZZZ</name>
<proteinExistence type="predicted"/>
<feature type="non-terminal residue" evidence="1">
    <location>
        <position position="180"/>
    </location>
</feature>
<gene>
    <name evidence="1" type="ORF">B1A_04281</name>
</gene>
<dbReference type="AlphaFoldDB" id="T1BYC0"/>
<evidence type="ECO:0000313" key="1">
    <source>
        <dbReference type="EMBL" id="EQD74827.1"/>
    </source>
</evidence>
<protein>
    <submittedName>
        <fullName evidence="1">Uncharacterized protein</fullName>
    </submittedName>
</protein>
<sequence length="180" mass="19332">MTQAMHRLAEQAHPAFPVTIYYAFKQAESDNEAGTASTGWDTFLAAVIKAGFAISGTWPMRTELGNRMIGSGTNALASSVVLVCRKRAVDAPTISRREFVTALKSELPAALAHVQHGNIAPVDLAQAAIGPGMAVYTRYAKVLDAEGKPLSVREALALINQTLDEALAEQEGDFDRPYFP</sequence>
<reference evidence="1" key="1">
    <citation type="submission" date="2013-08" db="EMBL/GenBank/DDBJ databases">
        <authorList>
            <person name="Mendez C."/>
            <person name="Richter M."/>
            <person name="Ferrer M."/>
            <person name="Sanchez J."/>
        </authorList>
    </citation>
    <scope>NUCLEOTIDE SEQUENCE</scope>
</reference>
<dbReference type="EMBL" id="AUZX01003101">
    <property type="protein sequence ID" value="EQD74827.1"/>
    <property type="molecule type" value="Genomic_DNA"/>
</dbReference>
<comment type="caution">
    <text evidence="1">The sequence shown here is derived from an EMBL/GenBank/DDBJ whole genome shotgun (WGS) entry which is preliminary data.</text>
</comment>